<evidence type="ECO:0000313" key="2">
    <source>
        <dbReference type="EMBL" id="KAJ9617365.1"/>
    </source>
</evidence>
<proteinExistence type="predicted"/>
<name>A0AA39CQZ1_9EURO</name>
<gene>
    <name evidence="2" type="ORF">H2204_013907</name>
</gene>
<evidence type="ECO:0000256" key="1">
    <source>
        <dbReference type="SAM" id="Phobius"/>
    </source>
</evidence>
<reference evidence="2" key="1">
    <citation type="submission" date="2022-10" db="EMBL/GenBank/DDBJ databases">
        <title>Culturing micro-colonial fungi from biological soil crusts in the Mojave desert and describing Neophaeococcomyces mojavensis, and introducing the new genera and species Taxawa tesnikishii.</title>
        <authorList>
            <person name="Kurbessoian T."/>
            <person name="Stajich J.E."/>
        </authorList>
    </citation>
    <scope>NUCLEOTIDE SEQUENCE</scope>
    <source>
        <strain evidence="2">TK_35</strain>
    </source>
</reference>
<keyword evidence="1" id="KW-0472">Membrane</keyword>
<dbReference type="AlphaFoldDB" id="A0AA39CQZ1"/>
<dbReference type="EMBL" id="JAPDRN010000165">
    <property type="protein sequence ID" value="KAJ9617365.1"/>
    <property type="molecule type" value="Genomic_DNA"/>
</dbReference>
<accession>A0AA39CQZ1</accession>
<sequence length="155" mass="17269">MHCEPSAFPQPFIGAAKLNAGLSAGAGAHWPQRLYRQAIRLKSSSRRTLGIFMAVLIVGTMAICLATPLASNATMLLMDRSNFIPAQSSILSFEPYVINDGSSNYWLYGQDRTYYYHFTYQADAPYLYIPRKNACAGFDRADVRTWCSASRGIPR</sequence>
<feature type="transmembrane region" description="Helical" evidence="1">
    <location>
        <begin position="49"/>
        <end position="70"/>
    </location>
</feature>
<keyword evidence="1" id="KW-1133">Transmembrane helix</keyword>
<keyword evidence="1" id="KW-0812">Transmembrane</keyword>
<comment type="caution">
    <text evidence="2">The sequence shown here is derived from an EMBL/GenBank/DDBJ whole genome shotgun (WGS) entry which is preliminary data.</text>
</comment>
<organism evidence="2">
    <name type="scientific">Knufia peltigerae</name>
    <dbReference type="NCBI Taxonomy" id="1002370"/>
    <lineage>
        <taxon>Eukaryota</taxon>
        <taxon>Fungi</taxon>
        <taxon>Dikarya</taxon>
        <taxon>Ascomycota</taxon>
        <taxon>Pezizomycotina</taxon>
        <taxon>Eurotiomycetes</taxon>
        <taxon>Chaetothyriomycetidae</taxon>
        <taxon>Chaetothyriales</taxon>
        <taxon>Trichomeriaceae</taxon>
        <taxon>Knufia</taxon>
    </lineage>
</organism>
<protein>
    <submittedName>
        <fullName evidence="2">Uncharacterized protein</fullName>
    </submittedName>
</protein>